<dbReference type="InterPro" id="IPR006201">
    <property type="entry name" value="Neur_channel"/>
</dbReference>
<comment type="caution">
    <text evidence="8">The sequence shown here is derived from an EMBL/GenBank/DDBJ whole genome shotgun (WGS) entry which is preliminary data.</text>
</comment>
<keyword evidence="5" id="KW-0732">Signal</keyword>
<feature type="domain" description="Neurotransmitter-gated ion-channel ligand-binding" evidence="6">
    <location>
        <begin position="24"/>
        <end position="224"/>
    </location>
</feature>
<proteinExistence type="inferred from homology"/>
<keyword evidence="2 5" id="KW-0812">Transmembrane</keyword>
<feature type="transmembrane region" description="Helical" evidence="5">
    <location>
        <begin position="286"/>
        <end position="307"/>
    </location>
</feature>
<dbReference type="PANTHER" id="PTHR18945">
    <property type="entry name" value="NEUROTRANSMITTER GATED ION CHANNEL"/>
    <property type="match status" value="1"/>
</dbReference>
<dbReference type="Proteomes" id="UP001634394">
    <property type="component" value="Unassembled WGS sequence"/>
</dbReference>
<dbReference type="GO" id="GO:0034220">
    <property type="term" value="P:monoatomic ion transmembrane transport"/>
    <property type="evidence" value="ECO:0007669"/>
    <property type="project" value="UniProtKB-KW"/>
</dbReference>
<evidence type="ECO:0000259" key="7">
    <source>
        <dbReference type="Pfam" id="PF02932"/>
    </source>
</evidence>
<dbReference type="InterPro" id="IPR038050">
    <property type="entry name" value="Neuro_actylchol_rec"/>
</dbReference>
<evidence type="ECO:0000256" key="5">
    <source>
        <dbReference type="RuleBase" id="RU000687"/>
    </source>
</evidence>
<feature type="domain" description="Neurotransmitter-gated ion-channel transmembrane" evidence="7">
    <location>
        <begin position="232"/>
        <end position="378"/>
    </location>
</feature>
<feature type="transmembrane region" description="Helical" evidence="5">
    <location>
        <begin position="395"/>
        <end position="415"/>
    </location>
</feature>
<dbReference type="AlphaFoldDB" id="A0ABD3U111"/>
<keyword evidence="5" id="KW-0407">Ion channel</keyword>
<dbReference type="GO" id="GO:0016020">
    <property type="term" value="C:membrane"/>
    <property type="evidence" value="ECO:0007669"/>
    <property type="project" value="UniProtKB-SubCell"/>
</dbReference>
<keyword evidence="5" id="KW-0813">Transport</keyword>
<evidence type="ECO:0000256" key="2">
    <source>
        <dbReference type="ARBA" id="ARBA00022692"/>
    </source>
</evidence>
<dbReference type="CDD" id="cd18989">
    <property type="entry name" value="LGIC_ECD_cation"/>
    <property type="match status" value="1"/>
</dbReference>
<accession>A0ABD3U111</accession>
<feature type="transmembrane region" description="Helical" evidence="5">
    <location>
        <begin position="255"/>
        <end position="274"/>
    </location>
</feature>
<dbReference type="InterPro" id="IPR006202">
    <property type="entry name" value="Neur_chan_lig-bd"/>
</dbReference>
<evidence type="ECO:0000256" key="4">
    <source>
        <dbReference type="ARBA" id="ARBA00023136"/>
    </source>
</evidence>
<evidence type="ECO:0000259" key="6">
    <source>
        <dbReference type="Pfam" id="PF02931"/>
    </source>
</evidence>
<dbReference type="Gene3D" id="2.70.170.10">
    <property type="entry name" value="Neurotransmitter-gated ion-channel ligand-binding domain"/>
    <property type="match status" value="1"/>
</dbReference>
<dbReference type="EMBL" id="JBJQND010000017">
    <property type="protein sequence ID" value="KAL3843129.1"/>
    <property type="molecule type" value="Genomic_DNA"/>
</dbReference>
<dbReference type="PRINTS" id="PR00252">
    <property type="entry name" value="NRIONCHANNEL"/>
</dbReference>
<reference evidence="8 9" key="1">
    <citation type="submission" date="2024-11" db="EMBL/GenBank/DDBJ databases">
        <title>Chromosome-level genome assembly of the freshwater bivalve Anodonta woodiana.</title>
        <authorList>
            <person name="Chen X."/>
        </authorList>
    </citation>
    <scope>NUCLEOTIDE SEQUENCE [LARGE SCALE GENOMIC DNA]</scope>
    <source>
        <strain evidence="8">MN2024</strain>
        <tissue evidence="8">Gills</tissue>
    </source>
</reference>
<gene>
    <name evidence="8" type="ORF">ACJMK2_021081</name>
</gene>
<keyword evidence="9" id="KW-1185">Reference proteome</keyword>
<name>A0ABD3U111_SINWO</name>
<organism evidence="8 9">
    <name type="scientific">Sinanodonta woodiana</name>
    <name type="common">Chinese pond mussel</name>
    <name type="synonym">Anodonta woodiana</name>
    <dbReference type="NCBI Taxonomy" id="1069815"/>
    <lineage>
        <taxon>Eukaryota</taxon>
        <taxon>Metazoa</taxon>
        <taxon>Spiralia</taxon>
        <taxon>Lophotrochozoa</taxon>
        <taxon>Mollusca</taxon>
        <taxon>Bivalvia</taxon>
        <taxon>Autobranchia</taxon>
        <taxon>Heteroconchia</taxon>
        <taxon>Palaeoheterodonta</taxon>
        <taxon>Unionida</taxon>
        <taxon>Unionoidea</taxon>
        <taxon>Unionidae</taxon>
        <taxon>Unioninae</taxon>
        <taxon>Sinanodonta</taxon>
    </lineage>
</organism>
<dbReference type="Gene3D" id="1.20.58.390">
    <property type="entry name" value="Neurotransmitter-gated ion-channel transmembrane domain"/>
    <property type="match status" value="1"/>
</dbReference>
<dbReference type="CDD" id="cd19051">
    <property type="entry name" value="LGIC_TM_cation"/>
    <property type="match status" value="1"/>
</dbReference>
<keyword evidence="3 5" id="KW-1133">Transmembrane helix</keyword>
<dbReference type="InterPro" id="IPR006029">
    <property type="entry name" value="Neurotrans-gated_channel_TM"/>
</dbReference>
<dbReference type="Pfam" id="PF02932">
    <property type="entry name" value="Neur_chan_memb"/>
    <property type="match status" value="1"/>
</dbReference>
<dbReference type="InterPro" id="IPR036719">
    <property type="entry name" value="Neuro-gated_channel_TM_sf"/>
</dbReference>
<feature type="transmembrane region" description="Helical" evidence="5">
    <location>
        <begin position="226"/>
        <end position="249"/>
    </location>
</feature>
<keyword evidence="4 5" id="KW-0472">Membrane</keyword>
<dbReference type="SUPFAM" id="SSF63712">
    <property type="entry name" value="Nicotinic receptor ligand binding domain-like"/>
    <property type="match status" value="1"/>
</dbReference>
<feature type="signal peptide" evidence="5">
    <location>
        <begin position="1"/>
        <end position="17"/>
    </location>
</feature>
<dbReference type="SUPFAM" id="SSF90112">
    <property type="entry name" value="Neurotransmitter-gated ion-channel transmembrane pore"/>
    <property type="match status" value="1"/>
</dbReference>
<keyword evidence="5" id="KW-0406">Ion transport</keyword>
<dbReference type="PROSITE" id="PS00236">
    <property type="entry name" value="NEUROTR_ION_CHANNEL"/>
    <property type="match status" value="1"/>
</dbReference>
<protein>
    <submittedName>
        <fullName evidence="8">Uncharacterized protein</fullName>
    </submittedName>
</protein>
<evidence type="ECO:0000256" key="3">
    <source>
        <dbReference type="ARBA" id="ARBA00022989"/>
    </source>
</evidence>
<dbReference type="InterPro" id="IPR036734">
    <property type="entry name" value="Neur_chan_lig-bd_sf"/>
</dbReference>
<dbReference type="Pfam" id="PF02931">
    <property type="entry name" value="Neur_chan_LBD"/>
    <property type="match status" value="1"/>
</dbReference>
<dbReference type="InterPro" id="IPR018000">
    <property type="entry name" value="Neurotransmitter_ion_chnl_CS"/>
</dbReference>
<comment type="subcellular location">
    <subcellularLocation>
        <location evidence="1">Membrane</location>
        <topology evidence="1">Multi-pass membrane protein</topology>
    </subcellularLocation>
</comment>
<evidence type="ECO:0000256" key="1">
    <source>
        <dbReference type="ARBA" id="ARBA00004141"/>
    </source>
</evidence>
<comment type="similarity">
    <text evidence="5">Belongs to the ligand-gated ion channel (TC 1.A.9) family.</text>
</comment>
<evidence type="ECO:0000313" key="9">
    <source>
        <dbReference type="Proteomes" id="UP001634394"/>
    </source>
</evidence>
<sequence length="422" mass="47427">MWITGIVIYFIISAVYGQTISDSTKLITDLLNGYDKLARPIADQSQPVTLYMSMDLVAIQEFDEVLEKFSFVAVISIIWEDTSMTWNASDYNGLTTIMIPQPNVWTPTLLVTNSFDTVKPIGADWMKVRYYDSGLAVYSPGDVFHTTCAVDVTFYPYDTQTCNIMLIPWGSLPNEITISASKDYVLKSYFTENGEWEVTSTSVTTATTDILSLIKFTIKLKRRPRFILVNVLLPVIFIGILNIMVFILPAESGERVSFCITVLLAFAVFLTIVGDNLPKTSKPMPMICYFLLVNLSLSTFICIMTILNLRLYHKPESQSVPRCLAALARKLSCICAPPRNAVQPFIQEYTNEKPGTKREKMSFKLGKESDQMCAANEKSVAAVNWKDISGMVDKVLFIFSSLWLIISSAMFVTMIEANQEII</sequence>
<dbReference type="FunFam" id="2.70.170.10:FF:000028">
    <property type="entry name" value="AcetylCholine Receptor"/>
    <property type="match status" value="1"/>
</dbReference>
<evidence type="ECO:0000313" key="8">
    <source>
        <dbReference type="EMBL" id="KAL3843129.1"/>
    </source>
</evidence>
<feature type="chain" id="PRO_5044532781" evidence="5">
    <location>
        <begin position="18"/>
        <end position="422"/>
    </location>
</feature>